<feature type="compositionally biased region" description="Polar residues" evidence="1">
    <location>
        <begin position="76"/>
        <end position="89"/>
    </location>
</feature>
<dbReference type="AlphaFoldDB" id="A0A8H4ITJ6"/>
<feature type="region of interest" description="Disordered" evidence="1">
    <location>
        <begin position="1"/>
        <end position="109"/>
    </location>
</feature>
<evidence type="ECO:0000313" key="3">
    <source>
        <dbReference type="Proteomes" id="UP000572817"/>
    </source>
</evidence>
<dbReference type="Pfam" id="PF10454">
    <property type="entry name" value="DUF2458"/>
    <property type="match status" value="1"/>
</dbReference>
<comment type="caution">
    <text evidence="2">The sequence shown here is derived from an EMBL/GenBank/DDBJ whole genome shotgun (WGS) entry which is preliminary data.</text>
</comment>
<dbReference type="InterPro" id="IPR018858">
    <property type="entry name" value="DUF2458"/>
</dbReference>
<evidence type="ECO:0000256" key="1">
    <source>
        <dbReference type="SAM" id="MobiDB-lite"/>
    </source>
</evidence>
<gene>
    <name evidence="2" type="ORF">GTA08_BOTSDO05999</name>
</gene>
<proteinExistence type="predicted"/>
<evidence type="ECO:0000313" key="2">
    <source>
        <dbReference type="EMBL" id="KAF4306839.1"/>
    </source>
</evidence>
<accession>A0A8H4ITJ6</accession>
<reference evidence="2" key="1">
    <citation type="submission" date="2020-04" db="EMBL/GenBank/DDBJ databases">
        <title>Genome Assembly and Annotation of Botryosphaeria dothidea sdau 11-99, a Latent Pathogen of Apple Fruit Ring Rot in China.</title>
        <authorList>
            <person name="Yu C."/>
            <person name="Diao Y."/>
            <person name="Lu Q."/>
            <person name="Zhao J."/>
            <person name="Cui S."/>
            <person name="Peng C."/>
            <person name="He B."/>
            <person name="Liu H."/>
        </authorList>
    </citation>
    <scope>NUCLEOTIDE SEQUENCE [LARGE SCALE GENOMIC DNA]</scope>
    <source>
        <strain evidence="2">Sdau11-99</strain>
    </source>
</reference>
<dbReference type="Proteomes" id="UP000572817">
    <property type="component" value="Unassembled WGS sequence"/>
</dbReference>
<dbReference type="EMBL" id="WWBZ02000033">
    <property type="protein sequence ID" value="KAF4306839.1"/>
    <property type="molecule type" value="Genomic_DNA"/>
</dbReference>
<organism evidence="2 3">
    <name type="scientific">Botryosphaeria dothidea</name>
    <dbReference type="NCBI Taxonomy" id="55169"/>
    <lineage>
        <taxon>Eukaryota</taxon>
        <taxon>Fungi</taxon>
        <taxon>Dikarya</taxon>
        <taxon>Ascomycota</taxon>
        <taxon>Pezizomycotina</taxon>
        <taxon>Dothideomycetes</taxon>
        <taxon>Dothideomycetes incertae sedis</taxon>
        <taxon>Botryosphaeriales</taxon>
        <taxon>Botryosphaeriaceae</taxon>
        <taxon>Botryosphaeria</taxon>
    </lineage>
</organism>
<protein>
    <submittedName>
        <fullName evidence="2">Uncharacterized protein</fullName>
    </submittedName>
</protein>
<dbReference type="OrthoDB" id="5363415at2759"/>
<sequence>MEQQSNSQAPDLATVLRNLAALAPPPAQQPTGPSLDGSQSSATPQALPDFGRHAVPAHPANHRQSSDPRLAGCSQKPASQNYSSVSTTPPGSPLPALVPQSSAPTPIDPATITEWAPGLRCITKIAAQNHNFKPIIQKMIADQHEHELIWWGGRQALMSQSANKEQLKAYDRKVHRAQSEMFYVMSGQLKSLGVPFFGVKPGLVASAEEAAAGAGSGADSKAKVTPDELLKLQKKMIEYLEDMYKD</sequence>
<keyword evidence="3" id="KW-1185">Reference proteome</keyword>
<name>A0A8H4ITJ6_9PEZI</name>